<dbReference type="NCBIfam" id="NF008352">
    <property type="entry name" value="PRK11139.1"/>
    <property type="match status" value="1"/>
</dbReference>
<gene>
    <name evidence="6" type="ORF">Thini_3918</name>
</gene>
<dbReference type="RefSeq" id="WP_002710292.1">
    <property type="nucleotide sequence ID" value="NZ_JH651384.1"/>
</dbReference>
<dbReference type="GO" id="GO:0006351">
    <property type="term" value="P:DNA-templated transcription"/>
    <property type="evidence" value="ECO:0007669"/>
    <property type="project" value="TreeGrafter"/>
</dbReference>
<name>A0A656HHK9_THINJ</name>
<dbReference type="FunFam" id="3.40.190.10:FF:000017">
    <property type="entry name" value="Glycine cleavage system transcriptional activator"/>
    <property type="match status" value="1"/>
</dbReference>
<dbReference type="Gene3D" id="1.10.10.10">
    <property type="entry name" value="Winged helix-like DNA-binding domain superfamily/Winged helix DNA-binding domain"/>
    <property type="match status" value="1"/>
</dbReference>
<feature type="domain" description="HTH lysR-type" evidence="5">
    <location>
        <begin position="6"/>
        <end position="63"/>
    </location>
</feature>
<keyword evidence="7" id="KW-1185">Reference proteome</keyword>
<dbReference type="SUPFAM" id="SSF46785">
    <property type="entry name" value="Winged helix' DNA-binding domain"/>
    <property type="match status" value="1"/>
</dbReference>
<dbReference type="Pfam" id="PF03466">
    <property type="entry name" value="LysR_substrate"/>
    <property type="match status" value="1"/>
</dbReference>
<dbReference type="PROSITE" id="PS50931">
    <property type="entry name" value="HTH_LYSR"/>
    <property type="match status" value="1"/>
</dbReference>
<evidence type="ECO:0000256" key="3">
    <source>
        <dbReference type="ARBA" id="ARBA00023125"/>
    </source>
</evidence>
<protein>
    <submittedName>
        <fullName evidence="6">Transcriptional regulator, LysR family</fullName>
    </submittedName>
</protein>
<dbReference type="GO" id="GO:0043565">
    <property type="term" value="F:sequence-specific DNA binding"/>
    <property type="evidence" value="ECO:0007669"/>
    <property type="project" value="TreeGrafter"/>
</dbReference>
<reference evidence="7" key="1">
    <citation type="journal article" date="2011" name="Stand. Genomic Sci.">
        <title>Genome sequence of the filamentous, gliding Thiothrix nivea neotype strain (JP2(T)).</title>
        <authorList>
            <person name="Lapidus A."/>
            <person name="Nolan M."/>
            <person name="Lucas S."/>
            <person name="Glavina Del Rio T."/>
            <person name="Tice H."/>
            <person name="Cheng J.F."/>
            <person name="Tapia R."/>
            <person name="Han C."/>
            <person name="Goodwin L."/>
            <person name="Pitluck S."/>
            <person name="Liolios K."/>
            <person name="Pagani I."/>
            <person name="Ivanova N."/>
            <person name="Huntemann M."/>
            <person name="Mavromatis K."/>
            <person name="Mikhailova N."/>
            <person name="Pati A."/>
            <person name="Chen A."/>
            <person name="Palaniappan K."/>
            <person name="Land M."/>
            <person name="Brambilla E.M."/>
            <person name="Rohde M."/>
            <person name="Abt B."/>
            <person name="Verbarg S."/>
            <person name="Goker M."/>
            <person name="Bristow J."/>
            <person name="Eisen J.A."/>
            <person name="Markowitz V."/>
            <person name="Hugenholtz P."/>
            <person name="Kyrpides N.C."/>
            <person name="Klenk H.P."/>
            <person name="Woyke T."/>
        </authorList>
    </citation>
    <scope>NUCLEOTIDE SEQUENCE [LARGE SCALE GENOMIC DNA]</scope>
    <source>
        <strain evidence="7">ATCC 35100 / DSM 5205 / JP2</strain>
    </source>
</reference>
<comment type="similarity">
    <text evidence="1">Belongs to the LysR transcriptional regulatory family.</text>
</comment>
<dbReference type="OrthoDB" id="9771171at2"/>
<dbReference type="CDD" id="cd08432">
    <property type="entry name" value="PBP2_GcdR_TrpI_HvrB_AmpR_like"/>
    <property type="match status" value="1"/>
</dbReference>
<dbReference type="InterPro" id="IPR058163">
    <property type="entry name" value="LysR-type_TF_proteobact-type"/>
</dbReference>
<proteinExistence type="inferred from homology"/>
<accession>A0A656HHK9</accession>
<dbReference type="InterPro" id="IPR005119">
    <property type="entry name" value="LysR_subst-bd"/>
</dbReference>
<dbReference type="InterPro" id="IPR000847">
    <property type="entry name" value="LysR_HTH_N"/>
</dbReference>
<dbReference type="InterPro" id="IPR036390">
    <property type="entry name" value="WH_DNA-bd_sf"/>
</dbReference>
<evidence type="ECO:0000256" key="1">
    <source>
        <dbReference type="ARBA" id="ARBA00009437"/>
    </source>
</evidence>
<dbReference type="EMBL" id="JH651384">
    <property type="protein sequence ID" value="EIJ36418.1"/>
    <property type="molecule type" value="Genomic_DNA"/>
</dbReference>
<dbReference type="Proteomes" id="UP000005317">
    <property type="component" value="Unassembled WGS sequence"/>
</dbReference>
<sequence length="325" mass="35510">MSQQLPPLNALRAFEAVARHLSFTKAAEELSVTRAAISHQIKYLEDYLGFALIERKNRAIVLSPQAEAALPQLREGFNNLAEAVRLMRSATPTLSITVCTAPSFASKWLIPRLPRFSRQHPEIDMQINSNAMLVDADLQQGAGAIDSFFRQNQVDVVISFATGGHAGEDAEKLFPVSAVPVCSPALVGNAHPHPLLTPQDLAFHALLHDDTNYVGHPTWAKWLQLHGVEGVNANRGLHFNHVSLALDAAVDGQGVLLSLKPLAQSEIDAGRLCVPFDLLMPLEHAYYIVRPQKAGEGGNQQACDAFVEWLREEAQLQIKASGKES</sequence>
<dbReference type="Pfam" id="PF00126">
    <property type="entry name" value="HTH_1"/>
    <property type="match status" value="1"/>
</dbReference>
<keyword evidence="2" id="KW-0805">Transcription regulation</keyword>
<dbReference type="GO" id="GO:0003700">
    <property type="term" value="F:DNA-binding transcription factor activity"/>
    <property type="evidence" value="ECO:0007669"/>
    <property type="project" value="InterPro"/>
</dbReference>
<dbReference type="PANTHER" id="PTHR30537">
    <property type="entry name" value="HTH-TYPE TRANSCRIPTIONAL REGULATOR"/>
    <property type="match status" value="1"/>
</dbReference>
<keyword evidence="3" id="KW-0238">DNA-binding</keyword>
<dbReference type="PANTHER" id="PTHR30537:SF26">
    <property type="entry name" value="GLYCINE CLEAVAGE SYSTEM TRANSCRIPTIONAL ACTIVATOR"/>
    <property type="match status" value="1"/>
</dbReference>
<dbReference type="AlphaFoldDB" id="A0A656HHK9"/>
<evidence type="ECO:0000256" key="2">
    <source>
        <dbReference type="ARBA" id="ARBA00023015"/>
    </source>
</evidence>
<dbReference type="PRINTS" id="PR00039">
    <property type="entry name" value="HTHLYSR"/>
</dbReference>
<evidence type="ECO:0000256" key="4">
    <source>
        <dbReference type="ARBA" id="ARBA00023163"/>
    </source>
</evidence>
<organism evidence="6 7">
    <name type="scientific">Thiothrix nivea (strain ATCC 35100 / DSM 5205 / JP2)</name>
    <dbReference type="NCBI Taxonomy" id="870187"/>
    <lineage>
        <taxon>Bacteria</taxon>
        <taxon>Pseudomonadati</taxon>
        <taxon>Pseudomonadota</taxon>
        <taxon>Gammaproteobacteria</taxon>
        <taxon>Thiotrichales</taxon>
        <taxon>Thiotrichaceae</taxon>
        <taxon>Thiothrix</taxon>
    </lineage>
</organism>
<dbReference type="FunFam" id="1.10.10.10:FF:000038">
    <property type="entry name" value="Glycine cleavage system transcriptional activator"/>
    <property type="match status" value="1"/>
</dbReference>
<dbReference type="Gene3D" id="3.40.190.10">
    <property type="entry name" value="Periplasmic binding protein-like II"/>
    <property type="match status" value="2"/>
</dbReference>
<dbReference type="SUPFAM" id="SSF53850">
    <property type="entry name" value="Periplasmic binding protein-like II"/>
    <property type="match status" value="1"/>
</dbReference>
<evidence type="ECO:0000313" key="7">
    <source>
        <dbReference type="Proteomes" id="UP000005317"/>
    </source>
</evidence>
<keyword evidence="4" id="KW-0804">Transcription</keyword>
<dbReference type="InterPro" id="IPR036388">
    <property type="entry name" value="WH-like_DNA-bd_sf"/>
</dbReference>
<evidence type="ECO:0000313" key="6">
    <source>
        <dbReference type="EMBL" id="EIJ36418.1"/>
    </source>
</evidence>
<evidence type="ECO:0000259" key="5">
    <source>
        <dbReference type="PROSITE" id="PS50931"/>
    </source>
</evidence>